<evidence type="ECO:0000313" key="3">
    <source>
        <dbReference type="Proteomes" id="UP000037425"/>
    </source>
</evidence>
<accession>A0A0L8BRP9</accession>
<comment type="caution">
    <text evidence="2">The sequence shown here is derived from an EMBL/GenBank/DDBJ whole genome shotgun (WGS) entry which is preliminary data.</text>
</comment>
<evidence type="ECO:0000256" key="1">
    <source>
        <dbReference type="SAM" id="Phobius"/>
    </source>
</evidence>
<keyword evidence="1" id="KW-0812">Transmembrane</keyword>
<sequence length="71" mass="7779">MGVVNEFANGSNAWPTNHIDVRDNRHADTEAFAAFLLRNFLCILGGGGVITVRMLVACHLVMIAGLHNFRI</sequence>
<proteinExistence type="predicted"/>
<keyword evidence="1" id="KW-0472">Membrane</keyword>
<feature type="transmembrane region" description="Helical" evidence="1">
    <location>
        <begin position="43"/>
        <end position="66"/>
    </location>
</feature>
<dbReference type="EMBL" id="LGAP01000012">
    <property type="protein sequence ID" value="KOF17189.1"/>
    <property type="molecule type" value="Genomic_DNA"/>
</dbReference>
<reference evidence="3" key="1">
    <citation type="submission" date="2015-07" db="EMBL/GenBank/DDBJ databases">
        <title>Whole genome sequence of an Ensifer adhaerens strain isolated from a cave pool in the Wind Cave National Park.</title>
        <authorList>
            <person name="Eng W.W.H."/>
            <person name="Gan H.M."/>
            <person name="Barton H.A."/>
            <person name="Savka M.A."/>
        </authorList>
    </citation>
    <scope>NUCLEOTIDE SEQUENCE [LARGE SCALE GENOMIC DNA]</scope>
    <source>
        <strain evidence="3">SD006</strain>
    </source>
</reference>
<organism evidence="2 3">
    <name type="scientific">Ensifer adhaerens</name>
    <name type="common">Sinorhizobium morelense</name>
    <dbReference type="NCBI Taxonomy" id="106592"/>
    <lineage>
        <taxon>Bacteria</taxon>
        <taxon>Pseudomonadati</taxon>
        <taxon>Pseudomonadota</taxon>
        <taxon>Alphaproteobacteria</taxon>
        <taxon>Hyphomicrobiales</taxon>
        <taxon>Rhizobiaceae</taxon>
        <taxon>Sinorhizobium/Ensifer group</taxon>
        <taxon>Ensifer</taxon>
    </lineage>
</organism>
<evidence type="ECO:0000313" key="2">
    <source>
        <dbReference type="EMBL" id="KOF17189.1"/>
    </source>
</evidence>
<dbReference type="AlphaFoldDB" id="A0A0L8BRP9"/>
<dbReference type="PATRIC" id="fig|106592.7.peg.1489"/>
<protein>
    <submittedName>
        <fullName evidence="2">Uncharacterized protein</fullName>
    </submittedName>
</protein>
<name>A0A0L8BRP9_ENSAD</name>
<dbReference type="Proteomes" id="UP000037425">
    <property type="component" value="Unassembled WGS sequence"/>
</dbReference>
<gene>
    <name evidence="2" type="ORF">AC244_18455</name>
</gene>
<keyword evidence="1" id="KW-1133">Transmembrane helix</keyword>